<evidence type="ECO:0000256" key="1">
    <source>
        <dbReference type="SAM" id="MobiDB-lite"/>
    </source>
</evidence>
<reference evidence="2 3" key="1">
    <citation type="journal article" date="2024" name="Plant Biotechnol. J.">
        <title>Dendrobium thyrsiflorum genome and its molecular insights into genes involved in important horticultural traits.</title>
        <authorList>
            <person name="Chen B."/>
            <person name="Wang J.Y."/>
            <person name="Zheng P.J."/>
            <person name="Li K.L."/>
            <person name="Liang Y.M."/>
            <person name="Chen X.F."/>
            <person name="Zhang C."/>
            <person name="Zhao X."/>
            <person name="He X."/>
            <person name="Zhang G.Q."/>
            <person name="Liu Z.J."/>
            <person name="Xu Q."/>
        </authorList>
    </citation>
    <scope>NUCLEOTIDE SEQUENCE [LARGE SCALE GENOMIC DNA]</scope>
    <source>
        <strain evidence="2">GZMU011</strain>
    </source>
</reference>
<evidence type="ECO:0000313" key="3">
    <source>
        <dbReference type="Proteomes" id="UP001552299"/>
    </source>
</evidence>
<gene>
    <name evidence="2" type="ORF">M5K25_003672</name>
</gene>
<feature type="compositionally biased region" description="Basic residues" evidence="1">
    <location>
        <begin position="164"/>
        <end position="180"/>
    </location>
</feature>
<feature type="compositionally biased region" description="Polar residues" evidence="1">
    <location>
        <begin position="194"/>
        <end position="209"/>
    </location>
</feature>
<feature type="compositionally biased region" description="Basic and acidic residues" evidence="1">
    <location>
        <begin position="181"/>
        <end position="191"/>
    </location>
</feature>
<feature type="region of interest" description="Disordered" evidence="1">
    <location>
        <begin position="326"/>
        <end position="346"/>
    </location>
</feature>
<feature type="compositionally biased region" description="Basic and acidic residues" evidence="1">
    <location>
        <begin position="214"/>
        <end position="232"/>
    </location>
</feature>
<name>A0ABD0VKU8_DENTH</name>
<feature type="compositionally biased region" description="Acidic residues" evidence="1">
    <location>
        <begin position="326"/>
        <end position="335"/>
    </location>
</feature>
<feature type="compositionally biased region" description="Basic and acidic residues" evidence="1">
    <location>
        <begin position="132"/>
        <end position="160"/>
    </location>
</feature>
<protein>
    <submittedName>
        <fullName evidence="2">Uncharacterized protein</fullName>
    </submittedName>
</protein>
<sequence>MISVFKRLSQSEAPIIKRSMIGQRISVVAANTTTLSTGSHASGNNNLEATIPTRNGFSNLKWVKRNSSTGELKKSFWEQRCEVPTPPKKKEHESLFARVYRVLTIVKEKGLTKKRFQRPLIADVRRTPPRERLSFTRVERRERRDNPLGEHRGVTPELRIRGSTTKRSRWKGKKSLRPKPRRDDERKEREMNLGVTSGIASRRSASTNKQRQKWFQEKTHDNTCPNDRHLGELSKGSHHSLTPPKEESNFDRSPQVVEAFFPNQESEIQWRRRSEIRIPEEEEKEDMEEEEEKYLKDKYYMEDEQEELNDTINMEVVYMVRHIEAEYDDREDDGDWQPHPQQEYQH</sequence>
<keyword evidence="3" id="KW-1185">Reference proteome</keyword>
<feature type="region of interest" description="Disordered" evidence="1">
    <location>
        <begin position="132"/>
        <end position="251"/>
    </location>
</feature>
<comment type="caution">
    <text evidence="2">The sequence shown here is derived from an EMBL/GenBank/DDBJ whole genome shotgun (WGS) entry which is preliminary data.</text>
</comment>
<organism evidence="2 3">
    <name type="scientific">Dendrobium thyrsiflorum</name>
    <name type="common">Pinecone-like raceme dendrobium</name>
    <name type="synonym">Orchid</name>
    <dbReference type="NCBI Taxonomy" id="117978"/>
    <lineage>
        <taxon>Eukaryota</taxon>
        <taxon>Viridiplantae</taxon>
        <taxon>Streptophyta</taxon>
        <taxon>Embryophyta</taxon>
        <taxon>Tracheophyta</taxon>
        <taxon>Spermatophyta</taxon>
        <taxon>Magnoliopsida</taxon>
        <taxon>Liliopsida</taxon>
        <taxon>Asparagales</taxon>
        <taxon>Orchidaceae</taxon>
        <taxon>Epidendroideae</taxon>
        <taxon>Malaxideae</taxon>
        <taxon>Dendrobiinae</taxon>
        <taxon>Dendrobium</taxon>
    </lineage>
</organism>
<dbReference type="AlphaFoldDB" id="A0ABD0VKU8"/>
<dbReference type="Proteomes" id="UP001552299">
    <property type="component" value="Unassembled WGS sequence"/>
</dbReference>
<proteinExistence type="predicted"/>
<dbReference type="EMBL" id="JANQDX010000004">
    <property type="protein sequence ID" value="KAL0925351.1"/>
    <property type="molecule type" value="Genomic_DNA"/>
</dbReference>
<accession>A0ABD0VKU8</accession>
<evidence type="ECO:0000313" key="2">
    <source>
        <dbReference type="EMBL" id="KAL0925351.1"/>
    </source>
</evidence>